<evidence type="ECO:0000313" key="2">
    <source>
        <dbReference type="Proteomes" id="UP000821845"/>
    </source>
</evidence>
<dbReference type="Proteomes" id="UP000821845">
    <property type="component" value="Chromosome 3"/>
</dbReference>
<accession>A0ACB7SMT7</accession>
<dbReference type="EMBL" id="CM023483">
    <property type="protein sequence ID" value="KAH6935995.1"/>
    <property type="molecule type" value="Genomic_DNA"/>
</dbReference>
<comment type="caution">
    <text evidence="1">The sequence shown here is derived from an EMBL/GenBank/DDBJ whole genome shotgun (WGS) entry which is preliminary data.</text>
</comment>
<sequence>MRALHASLKIPHRLKTRQRNEGPVLPSAGGRSGRSGLRIPNSARGRPMGGVSGALPVAMKAGVNPDKPMLDEFRRLENHRLVTVTQRYLSALRDQQLRRVCEGGCREFTLALLNVRSLSAHALDVAKDPVLSRVDLLCLTETWNRSSGDCAAADVSLSGYDRVTRALAERRAGGVDVFLKRYRPFSEELKRQQDRTQLLVLQRADLAPDASPRTCPTDDPCSFARSGSRGEYCGVCLVGHVYDNVLSHAVCTSPLRDDSPYASVYTGAYSGDAVLVVTVYLAPNLSRDAVLQQMDAAMESVCVRARPSVPVVVVGDFNVDVRKDNGWLIDHMLNNYSMTLASQSVGGQQPGDVLGVQFQKLTGGHNRHEMRCEELVGTLLLFGHVQTPRS</sequence>
<gene>
    <name evidence="1" type="ORF">HPB50_012203</name>
</gene>
<protein>
    <submittedName>
        <fullName evidence="1">Uncharacterized protein</fullName>
    </submittedName>
</protein>
<proteinExistence type="predicted"/>
<evidence type="ECO:0000313" key="1">
    <source>
        <dbReference type="EMBL" id="KAH6935995.1"/>
    </source>
</evidence>
<keyword evidence="2" id="KW-1185">Reference proteome</keyword>
<name>A0ACB7SMT7_HYAAI</name>
<organism evidence="1 2">
    <name type="scientific">Hyalomma asiaticum</name>
    <name type="common">Tick</name>
    <dbReference type="NCBI Taxonomy" id="266040"/>
    <lineage>
        <taxon>Eukaryota</taxon>
        <taxon>Metazoa</taxon>
        <taxon>Ecdysozoa</taxon>
        <taxon>Arthropoda</taxon>
        <taxon>Chelicerata</taxon>
        <taxon>Arachnida</taxon>
        <taxon>Acari</taxon>
        <taxon>Parasitiformes</taxon>
        <taxon>Ixodida</taxon>
        <taxon>Ixodoidea</taxon>
        <taxon>Ixodidae</taxon>
        <taxon>Hyalomminae</taxon>
        <taxon>Hyalomma</taxon>
    </lineage>
</organism>
<reference evidence="1" key="1">
    <citation type="submission" date="2020-05" db="EMBL/GenBank/DDBJ databases">
        <title>Large-scale comparative analyses of tick genomes elucidate their genetic diversity and vector capacities.</title>
        <authorList>
            <person name="Jia N."/>
            <person name="Wang J."/>
            <person name="Shi W."/>
            <person name="Du L."/>
            <person name="Sun Y."/>
            <person name="Zhan W."/>
            <person name="Jiang J."/>
            <person name="Wang Q."/>
            <person name="Zhang B."/>
            <person name="Ji P."/>
            <person name="Sakyi L.B."/>
            <person name="Cui X."/>
            <person name="Yuan T."/>
            <person name="Jiang B."/>
            <person name="Yang W."/>
            <person name="Lam T.T.-Y."/>
            <person name="Chang Q."/>
            <person name="Ding S."/>
            <person name="Wang X."/>
            <person name="Zhu J."/>
            <person name="Ruan X."/>
            <person name="Zhao L."/>
            <person name="Wei J."/>
            <person name="Que T."/>
            <person name="Du C."/>
            <person name="Cheng J."/>
            <person name="Dai P."/>
            <person name="Han X."/>
            <person name="Huang E."/>
            <person name="Gao Y."/>
            <person name="Liu J."/>
            <person name="Shao H."/>
            <person name="Ye R."/>
            <person name="Li L."/>
            <person name="Wei W."/>
            <person name="Wang X."/>
            <person name="Wang C."/>
            <person name="Yang T."/>
            <person name="Huo Q."/>
            <person name="Li W."/>
            <person name="Guo W."/>
            <person name="Chen H."/>
            <person name="Zhou L."/>
            <person name="Ni X."/>
            <person name="Tian J."/>
            <person name="Zhou Y."/>
            <person name="Sheng Y."/>
            <person name="Liu T."/>
            <person name="Pan Y."/>
            <person name="Xia L."/>
            <person name="Li J."/>
            <person name="Zhao F."/>
            <person name="Cao W."/>
        </authorList>
    </citation>
    <scope>NUCLEOTIDE SEQUENCE</scope>
    <source>
        <strain evidence="1">Hyas-2018</strain>
    </source>
</reference>